<dbReference type="CDD" id="cd00060">
    <property type="entry name" value="FHA"/>
    <property type="match status" value="1"/>
</dbReference>
<dbReference type="Gene3D" id="2.60.200.20">
    <property type="match status" value="1"/>
</dbReference>
<keyword evidence="3" id="KW-1185">Reference proteome</keyword>
<reference evidence="2" key="1">
    <citation type="journal article" date="2022" name="Genome Biol. Evol.">
        <title>A New Gene Family Diagnostic for Intracellular Biomineralization of Amorphous Ca Carbonates by Cyanobacteria.</title>
        <authorList>
            <person name="Benzerara K."/>
            <person name="Duprat E."/>
            <person name="Bitard-Feildel T."/>
            <person name="Caumes G."/>
            <person name="Cassier-Chauvat C."/>
            <person name="Chauvat F."/>
            <person name="Dezi M."/>
            <person name="Diop S.I."/>
            <person name="Gaschignard G."/>
            <person name="Gorgen S."/>
            <person name="Gugger M."/>
            <person name="Lopez-Garcia P."/>
            <person name="Millet M."/>
            <person name="Skouri-Panet F."/>
            <person name="Moreira D."/>
            <person name="Callebaut I."/>
        </authorList>
    </citation>
    <scope>NUCLEOTIDE SEQUENCE</scope>
    <source>
        <strain evidence="2">G9</strain>
    </source>
</reference>
<dbReference type="InterPro" id="IPR008984">
    <property type="entry name" value="SMAD_FHA_dom_sf"/>
</dbReference>
<comment type="caution">
    <text evidence="2">The sequence shown here is derived from an EMBL/GenBank/DDBJ whole genome shotgun (WGS) entry which is preliminary data.</text>
</comment>
<dbReference type="SUPFAM" id="SSF49879">
    <property type="entry name" value="SMAD/FHA domain"/>
    <property type="match status" value="1"/>
</dbReference>
<dbReference type="RefSeq" id="WP_277866196.1">
    <property type="nucleotide sequence ID" value="NZ_JAKKUT010000002.1"/>
</dbReference>
<evidence type="ECO:0000313" key="3">
    <source>
        <dbReference type="Proteomes" id="UP001154265"/>
    </source>
</evidence>
<dbReference type="Pfam" id="PF12773">
    <property type="entry name" value="DZR"/>
    <property type="match status" value="1"/>
</dbReference>
<protein>
    <submittedName>
        <fullName evidence="2">FHA domain-containing protein</fullName>
    </submittedName>
</protein>
<dbReference type="PROSITE" id="PS50006">
    <property type="entry name" value="FHA_DOMAIN"/>
    <property type="match status" value="1"/>
</dbReference>
<dbReference type="InterPro" id="IPR000253">
    <property type="entry name" value="FHA_dom"/>
</dbReference>
<evidence type="ECO:0000313" key="2">
    <source>
        <dbReference type="EMBL" id="MDG2990283.1"/>
    </source>
</evidence>
<feature type="domain" description="FHA" evidence="1">
    <location>
        <begin position="144"/>
        <end position="200"/>
    </location>
</feature>
<dbReference type="SMART" id="SM00240">
    <property type="entry name" value="FHA"/>
    <property type="match status" value="1"/>
</dbReference>
<sequence length="231" mass="24717">MIICPSCQHSNPDHAVQCEACFTALPSMKNCPNCGAIVQADASFCGQCGFSLRQTMANSSPAEAPDPLPLNLHEGGIEISSPLDIDSLELAAEEARVSTLSPPPIPPPPPIFTHSPTRVQTSKAQLVHVQTQTPISIPVGKIVIHVGKPNDRIPPDIDVAGFPNSEIVSRIHADIRIEGDIHYLEDVGSANGTYVNGHPLSPGNRHRLNNGDRFSLGKGDLVTFVYEILNT</sequence>
<dbReference type="Proteomes" id="UP001154265">
    <property type="component" value="Unassembled WGS sequence"/>
</dbReference>
<organism evidence="2 3">
    <name type="scientific">Candidatus Synechococcus calcipolaris G9</name>
    <dbReference type="NCBI Taxonomy" id="1497997"/>
    <lineage>
        <taxon>Bacteria</taxon>
        <taxon>Bacillati</taxon>
        <taxon>Cyanobacteriota</taxon>
        <taxon>Cyanophyceae</taxon>
        <taxon>Synechococcales</taxon>
        <taxon>Synechococcaceae</taxon>
        <taxon>Synechococcus</taxon>
    </lineage>
</organism>
<reference evidence="2" key="2">
    <citation type="submission" date="2022-01" db="EMBL/GenBank/DDBJ databases">
        <authorList>
            <person name="Zivanovic Y."/>
            <person name="Moreira D."/>
            <person name="Lopez-Garcia P."/>
        </authorList>
    </citation>
    <scope>NUCLEOTIDE SEQUENCE</scope>
    <source>
        <strain evidence="2">G9</strain>
    </source>
</reference>
<proteinExistence type="predicted"/>
<gene>
    <name evidence="2" type="ORF">L3556_04935</name>
</gene>
<dbReference type="Pfam" id="PF00498">
    <property type="entry name" value="FHA"/>
    <property type="match status" value="1"/>
</dbReference>
<dbReference type="InterPro" id="IPR025874">
    <property type="entry name" value="DZR"/>
</dbReference>
<dbReference type="EMBL" id="JAKKUT010000002">
    <property type="protein sequence ID" value="MDG2990283.1"/>
    <property type="molecule type" value="Genomic_DNA"/>
</dbReference>
<accession>A0ABT6EX11</accession>
<name>A0ABT6EX11_9SYNE</name>
<evidence type="ECO:0000259" key="1">
    <source>
        <dbReference type="PROSITE" id="PS50006"/>
    </source>
</evidence>